<protein>
    <recommendedName>
        <fullName evidence="2">Reverse transcriptase zinc-binding domain-containing protein</fullName>
    </recommendedName>
</protein>
<organism evidence="3 4">
    <name type="scientific">Eleusine coracana subsp. coracana</name>
    <dbReference type="NCBI Taxonomy" id="191504"/>
    <lineage>
        <taxon>Eukaryota</taxon>
        <taxon>Viridiplantae</taxon>
        <taxon>Streptophyta</taxon>
        <taxon>Embryophyta</taxon>
        <taxon>Tracheophyta</taxon>
        <taxon>Spermatophyta</taxon>
        <taxon>Magnoliopsida</taxon>
        <taxon>Liliopsida</taxon>
        <taxon>Poales</taxon>
        <taxon>Poaceae</taxon>
        <taxon>PACMAD clade</taxon>
        <taxon>Chloridoideae</taxon>
        <taxon>Cynodonteae</taxon>
        <taxon>Eleusininae</taxon>
        <taxon>Eleusine</taxon>
    </lineage>
</organism>
<name>A0AAV5EIB9_ELECO</name>
<sequence>MATARTVLADGMRVHLVPRLTQAATEDMTKVEVALSQIVLTTDPDTRHGPLIDANNKLKTTSIYKLLVTNTPCPYVDFVWRNSTPPKVQFFIWLLSQDRIKSRANLHTKKIVEDTTCELCGQHAEDSDHLIFRCATASALWAGLGIDTQNAYVDRLWELQRPSTIPAQHFEFFIHLCCWQVWKHRNEVISTLKRARFYDCFDTVKKTPCYGAADFPDVMITSLNFSGFTAWLHQSVSRSHEEAGDEGSFPLDVAAARRTGQSSRTRHGMQSSPTAREMKKPSRVMEEAEAVTGKVARLRFRPVSSPSSPLARPPPPDADLSPASRKRKPQGALKSRSNTGFRSLGAGFTVSVRRSGDCAPWPGSTGRVGDWRIERVAMLYLEMANPGVIRGIAGLLESLLVG</sequence>
<dbReference type="EMBL" id="BQKI01000076">
    <property type="protein sequence ID" value="GJN23099.1"/>
    <property type="molecule type" value="Genomic_DNA"/>
</dbReference>
<dbReference type="Proteomes" id="UP001054889">
    <property type="component" value="Unassembled WGS sequence"/>
</dbReference>
<evidence type="ECO:0000313" key="3">
    <source>
        <dbReference type="EMBL" id="GJN23099.1"/>
    </source>
</evidence>
<feature type="compositionally biased region" description="Polar residues" evidence="1">
    <location>
        <begin position="259"/>
        <end position="274"/>
    </location>
</feature>
<keyword evidence="4" id="KW-1185">Reference proteome</keyword>
<dbReference type="InterPro" id="IPR026960">
    <property type="entry name" value="RVT-Znf"/>
</dbReference>
<dbReference type="Pfam" id="PF13966">
    <property type="entry name" value="zf-RVT"/>
    <property type="match status" value="1"/>
</dbReference>
<gene>
    <name evidence="3" type="primary">gb10717</name>
    <name evidence="3" type="ORF">PR202_gb10717</name>
</gene>
<feature type="domain" description="Reverse transcriptase zinc-binding" evidence="2">
    <location>
        <begin position="60"/>
        <end position="141"/>
    </location>
</feature>
<feature type="compositionally biased region" description="Basic and acidic residues" evidence="1">
    <location>
        <begin position="276"/>
        <end position="286"/>
    </location>
</feature>
<evidence type="ECO:0000259" key="2">
    <source>
        <dbReference type="Pfam" id="PF13966"/>
    </source>
</evidence>
<evidence type="ECO:0000313" key="4">
    <source>
        <dbReference type="Proteomes" id="UP001054889"/>
    </source>
</evidence>
<dbReference type="AlphaFoldDB" id="A0AAV5EIB9"/>
<comment type="caution">
    <text evidence="3">The sequence shown here is derived from an EMBL/GenBank/DDBJ whole genome shotgun (WGS) entry which is preliminary data.</text>
</comment>
<proteinExistence type="predicted"/>
<accession>A0AAV5EIB9</accession>
<feature type="region of interest" description="Disordered" evidence="1">
    <location>
        <begin position="257"/>
        <end position="340"/>
    </location>
</feature>
<reference evidence="3" key="1">
    <citation type="journal article" date="2018" name="DNA Res.">
        <title>Multiple hybrid de novo genome assembly of finger millet, an orphan allotetraploid crop.</title>
        <authorList>
            <person name="Hatakeyama M."/>
            <person name="Aluri S."/>
            <person name="Balachadran M.T."/>
            <person name="Sivarajan S.R."/>
            <person name="Patrignani A."/>
            <person name="Gruter S."/>
            <person name="Poveda L."/>
            <person name="Shimizu-Inatsugi R."/>
            <person name="Baeten J."/>
            <person name="Francoijs K.J."/>
            <person name="Nataraja K.N."/>
            <person name="Reddy Y.A.N."/>
            <person name="Phadnis S."/>
            <person name="Ravikumar R.L."/>
            <person name="Schlapbach R."/>
            <person name="Sreeman S.M."/>
            <person name="Shimizu K.K."/>
        </authorList>
    </citation>
    <scope>NUCLEOTIDE SEQUENCE</scope>
</reference>
<reference evidence="3" key="2">
    <citation type="submission" date="2021-12" db="EMBL/GenBank/DDBJ databases">
        <title>Resequencing data analysis of finger millet.</title>
        <authorList>
            <person name="Hatakeyama M."/>
            <person name="Aluri S."/>
            <person name="Balachadran M.T."/>
            <person name="Sivarajan S.R."/>
            <person name="Poveda L."/>
            <person name="Shimizu-Inatsugi R."/>
            <person name="Schlapbach R."/>
            <person name="Sreeman S.M."/>
            <person name="Shimizu K.K."/>
        </authorList>
    </citation>
    <scope>NUCLEOTIDE SEQUENCE</scope>
</reference>
<evidence type="ECO:0000256" key="1">
    <source>
        <dbReference type="SAM" id="MobiDB-lite"/>
    </source>
</evidence>